<evidence type="ECO:0000313" key="1">
    <source>
        <dbReference type="EMBL" id="MCU6704385.1"/>
    </source>
</evidence>
<dbReference type="Proteomes" id="UP001208131">
    <property type="component" value="Unassembled WGS sequence"/>
</dbReference>
<gene>
    <name evidence="1" type="ORF">OCV57_00385</name>
</gene>
<organism evidence="1 2">
    <name type="scientific">Hominimerdicola aceti</name>
    <dbReference type="NCBI Taxonomy" id="2981726"/>
    <lineage>
        <taxon>Bacteria</taxon>
        <taxon>Bacillati</taxon>
        <taxon>Bacillota</taxon>
        <taxon>Clostridia</taxon>
        <taxon>Eubacteriales</taxon>
        <taxon>Oscillospiraceae</taxon>
        <taxon>Hominimerdicola</taxon>
    </lineage>
</organism>
<dbReference type="EMBL" id="JAOQJZ010000001">
    <property type="protein sequence ID" value="MCU6704385.1"/>
    <property type="molecule type" value="Genomic_DNA"/>
</dbReference>
<protein>
    <submittedName>
        <fullName evidence="1">Uncharacterized protein</fullName>
    </submittedName>
</protein>
<keyword evidence="2" id="KW-1185">Reference proteome</keyword>
<comment type="caution">
    <text evidence="1">The sequence shown here is derived from an EMBL/GenBank/DDBJ whole genome shotgun (WGS) entry which is preliminary data.</text>
</comment>
<sequence>MPRKKGSVSTQNKSGIKTTKYIEQPKVIKTISCDEEQEMLIKKPYQCVTCGKRYATQKNNFAYSQSPLYNGNNNFLPTCNHCLDNLVEQYTLLLGDPNEAIKRICLHYDIYIQESLLNSCKKKDLNQSRIRNYIRHCNLQQYAGKTYDTYLSEVNGIAINNEEDLEQLKSEGKSSPTKVAVERWGLGVFGSEDYPILEEHYKMLKSQNPNADNNQEIFIKDLCTTKLLQKKAIKEKRYDDYEKFTKLYRDTFKQAGLKTVQEIDNSAEETLGVTLATISQYTPEEYYKDKELYKDFDGLGDYIKRFILRPIKNLVLGTNERDKTYCVKDDGENG</sequence>
<evidence type="ECO:0000313" key="2">
    <source>
        <dbReference type="Proteomes" id="UP001208131"/>
    </source>
</evidence>
<dbReference type="AlphaFoldDB" id="A0AAE3LGH8"/>
<dbReference type="RefSeq" id="WP_267300141.1">
    <property type="nucleotide sequence ID" value="NZ_JAOQJZ010000001.1"/>
</dbReference>
<proteinExistence type="predicted"/>
<reference evidence="1 2" key="1">
    <citation type="journal article" date="2021" name="ISME Commun">
        <title>Automated analysis of genomic sequences facilitates high-throughput and comprehensive description of bacteria.</title>
        <authorList>
            <person name="Hitch T.C.A."/>
        </authorList>
    </citation>
    <scope>NUCLEOTIDE SEQUENCE [LARGE SCALE GENOMIC DNA]</scope>
    <source>
        <strain evidence="1 2">Sanger_31</strain>
    </source>
</reference>
<accession>A0AAE3LGH8</accession>
<name>A0AAE3LGH8_9FIRM</name>